<reference evidence="1 2" key="1">
    <citation type="submission" date="2018-08" db="EMBL/GenBank/DDBJ databases">
        <title>A genome reference for cultivated species of the human gut microbiota.</title>
        <authorList>
            <person name="Zou Y."/>
            <person name="Xue W."/>
            <person name="Luo G."/>
        </authorList>
    </citation>
    <scope>NUCLEOTIDE SEQUENCE [LARGE SCALE GENOMIC DNA]</scope>
    <source>
        <strain evidence="1 2">AM31-10</strain>
    </source>
</reference>
<dbReference type="Proteomes" id="UP000284361">
    <property type="component" value="Unassembled WGS sequence"/>
</dbReference>
<sequence length="94" mass="11354">MYLYKNWYKQECAIKTIKSLLPDKYYWQHIEYNALEKKYTIQGVYKGKIFIIKLLYPMLYIKEKGTCAVMGIGINASRKMLDKSLIIEYFEYKE</sequence>
<evidence type="ECO:0000313" key="2">
    <source>
        <dbReference type="Proteomes" id="UP000284361"/>
    </source>
</evidence>
<protein>
    <submittedName>
        <fullName evidence="1">Uncharacterized protein</fullName>
    </submittedName>
</protein>
<accession>A0A414FWZ8</accession>
<proteinExistence type="predicted"/>
<dbReference type="EMBL" id="QSJG01000008">
    <property type="protein sequence ID" value="RHD55844.1"/>
    <property type="molecule type" value="Genomic_DNA"/>
</dbReference>
<evidence type="ECO:0000313" key="1">
    <source>
        <dbReference type="EMBL" id="RHD55844.1"/>
    </source>
</evidence>
<gene>
    <name evidence="1" type="ORF">DW789_05930</name>
</gene>
<dbReference type="AlphaFoldDB" id="A0A414FWZ8"/>
<comment type="caution">
    <text evidence="1">The sequence shown here is derived from an EMBL/GenBank/DDBJ whole genome shotgun (WGS) entry which is preliminary data.</text>
</comment>
<organism evidence="1 2">
    <name type="scientific">Phocaeicola plebeius</name>
    <dbReference type="NCBI Taxonomy" id="310297"/>
    <lineage>
        <taxon>Bacteria</taxon>
        <taxon>Pseudomonadati</taxon>
        <taxon>Bacteroidota</taxon>
        <taxon>Bacteroidia</taxon>
        <taxon>Bacteroidales</taxon>
        <taxon>Bacteroidaceae</taxon>
        <taxon>Phocaeicola</taxon>
    </lineage>
</organism>
<name>A0A414FWZ8_9BACT</name>